<dbReference type="AlphaFoldDB" id="Q74MZ8"/>
<accession>Q74MZ8</accession>
<dbReference type="EnsemblBacteria" id="AAR39320">
    <property type="protein sequence ID" value="AAR39320"/>
    <property type="gene ID" value="NEQ477"/>
</dbReference>
<dbReference type="KEGG" id="neq:NEQ477"/>
<proteinExistence type="predicted"/>
<sequence>MRRSSIFTLVFYALVGATAINVVYHLINVLKTISNDVQKNLAIANFYRINALALYVNKTGKAIETDLGDCTIHGKTNSLLVYCGNFYYQGKTPIKIVGIGKGHIKIIPKEDYLLISK</sequence>
<name>Q74MZ8_NANEQ</name>
<evidence type="ECO:0000313" key="1">
    <source>
        <dbReference type="EMBL" id="AAR39320.1"/>
    </source>
</evidence>
<evidence type="ECO:0000313" key="2">
    <source>
        <dbReference type="Proteomes" id="UP000000578"/>
    </source>
</evidence>
<dbReference type="Proteomes" id="UP000000578">
    <property type="component" value="Chromosome"/>
</dbReference>
<dbReference type="BioCyc" id="NEQU228908:GJB6-505-MONOMER"/>
<dbReference type="HOGENOM" id="CLU_2079469_0_0_2"/>
<protein>
    <submittedName>
        <fullName evidence="1">NEQ477</fullName>
    </submittedName>
</protein>
<gene>
    <name evidence="1" type="ordered locus">NEQ477</name>
</gene>
<dbReference type="EMBL" id="AE017199">
    <property type="protein sequence ID" value="AAR39320.1"/>
    <property type="molecule type" value="Genomic_DNA"/>
</dbReference>
<reference evidence="1 2" key="1">
    <citation type="journal article" date="2003" name="Proc. Natl. Acad. Sci. U.S.A.">
        <title>The genome of Nanoarchaeum equitans: insights into early archaeal evolution and derived parasitism.</title>
        <authorList>
            <person name="Waters E."/>
            <person name="Hohn M.J."/>
            <person name="Ahel I."/>
            <person name="Graham D.E."/>
            <person name="Adams M.D."/>
            <person name="Barnstead M."/>
            <person name="Beeson K.Y."/>
            <person name="Bibbs L."/>
            <person name="Bolanos R."/>
            <person name="Keller M."/>
            <person name="Kretz K."/>
            <person name="Lin X."/>
            <person name="Mathur E."/>
            <person name="Ni J."/>
            <person name="Podar M."/>
            <person name="Richardson T."/>
            <person name="Sutton G.G."/>
            <person name="Simon M."/>
            <person name="Soll D."/>
            <person name="Stetter K.O."/>
            <person name="Short J.M."/>
            <person name="Noordewier M."/>
        </authorList>
    </citation>
    <scope>NUCLEOTIDE SEQUENCE [LARGE SCALE GENOMIC DNA]</scope>
    <source>
        <strain evidence="1 2">Kin4-M</strain>
    </source>
</reference>
<keyword evidence="2" id="KW-1185">Reference proteome</keyword>
<organism evidence="1 2">
    <name type="scientific">Nanoarchaeum equitans (strain Kin4-M)</name>
    <dbReference type="NCBI Taxonomy" id="228908"/>
    <lineage>
        <taxon>Archaea</taxon>
        <taxon>Nanobdellota</taxon>
        <taxon>Candidatus Nanoarchaeia</taxon>
        <taxon>Nanoarchaeales</taxon>
        <taxon>Nanoarchaeaceae</taxon>
        <taxon>Nanoarchaeum</taxon>
    </lineage>
</organism>
<dbReference type="STRING" id="228908.NEQ477"/>